<dbReference type="InterPro" id="IPR036291">
    <property type="entry name" value="NAD(P)-bd_dom_sf"/>
</dbReference>
<proteinExistence type="predicted"/>
<organism evidence="2 3">
    <name type="scientific">Enterococcus devriesei</name>
    <dbReference type="NCBI Taxonomy" id="319970"/>
    <lineage>
        <taxon>Bacteria</taxon>
        <taxon>Bacillati</taxon>
        <taxon>Bacillota</taxon>
        <taxon>Bacilli</taxon>
        <taxon>Lactobacillales</taxon>
        <taxon>Enterococcaceae</taxon>
        <taxon>Enterococcus</taxon>
    </lineage>
</organism>
<evidence type="ECO:0000259" key="1">
    <source>
        <dbReference type="Pfam" id="PF13460"/>
    </source>
</evidence>
<reference evidence="2 3" key="1">
    <citation type="submission" date="2014-12" db="EMBL/GenBank/DDBJ databases">
        <title>Draft genome sequences of 29 type strains of Enterococci.</title>
        <authorList>
            <person name="Zhong Z."/>
            <person name="Sun Z."/>
            <person name="Liu W."/>
            <person name="Zhang W."/>
            <person name="Zhang H."/>
        </authorList>
    </citation>
    <scope>NUCLEOTIDE SEQUENCE [LARGE SCALE GENOMIC DNA]</scope>
    <source>
        <strain evidence="2 3">DSM 22802</strain>
    </source>
</reference>
<dbReference type="PANTHER" id="PTHR43162">
    <property type="match status" value="1"/>
</dbReference>
<dbReference type="InterPro" id="IPR051604">
    <property type="entry name" value="Ergot_Alk_Oxidoreductase"/>
</dbReference>
<dbReference type="AlphaFoldDB" id="A0A1L8SX39"/>
<feature type="domain" description="NAD(P)-binding" evidence="1">
    <location>
        <begin position="7"/>
        <end position="187"/>
    </location>
</feature>
<accession>A0A1L8SX39</accession>
<dbReference type="RefSeq" id="WP_071861064.1">
    <property type="nucleotide sequence ID" value="NZ_JBHLVS010000012.1"/>
</dbReference>
<dbReference type="EMBL" id="JXKM01000002">
    <property type="protein sequence ID" value="OJG36629.1"/>
    <property type="molecule type" value="Genomic_DNA"/>
</dbReference>
<dbReference type="Pfam" id="PF13460">
    <property type="entry name" value="NAD_binding_10"/>
    <property type="match status" value="1"/>
</dbReference>
<dbReference type="Proteomes" id="UP000183700">
    <property type="component" value="Unassembled WGS sequence"/>
</dbReference>
<gene>
    <name evidence="2" type="ORF">RV00_GL001074</name>
</gene>
<keyword evidence="3" id="KW-1185">Reference proteome</keyword>
<dbReference type="OrthoDB" id="2149806at2"/>
<dbReference type="InterPro" id="IPR016040">
    <property type="entry name" value="NAD(P)-bd_dom"/>
</dbReference>
<dbReference type="STRING" id="319970.RV00_GL001074"/>
<dbReference type="PANTHER" id="PTHR43162:SF1">
    <property type="entry name" value="PRESTALK A DIFFERENTIATION PROTEIN A"/>
    <property type="match status" value="1"/>
</dbReference>
<comment type="caution">
    <text evidence="2">The sequence shown here is derived from an EMBL/GenBank/DDBJ whole genome shotgun (WGS) entry which is preliminary data.</text>
</comment>
<name>A0A1L8SX39_9ENTE</name>
<dbReference type="SUPFAM" id="SSF51735">
    <property type="entry name" value="NAD(P)-binding Rossmann-fold domains"/>
    <property type="match status" value="1"/>
</dbReference>
<evidence type="ECO:0000313" key="3">
    <source>
        <dbReference type="Proteomes" id="UP000183700"/>
    </source>
</evidence>
<evidence type="ECO:0000313" key="2">
    <source>
        <dbReference type="EMBL" id="OJG36629.1"/>
    </source>
</evidence>
<dbReference type="Gene3D" id="3.40.50.720">
    <property type="entry name" value="NAD(P)-binding Rossmann-like Domain"/>
    <property type="match status" value="1"/>
</dbReference>
<sequence>MKIALLGSLGNINRFVVPELVKQGHEVTVVTSSEARVPQIEALGAKAAVGTMTDVSFLTKTFTNKEVVYLMVSGASQGGDLNQELLEQGKIFRQAISEANVHKLVQLSSVGADAGPEAGSVHAYHYLEAELKKMTDVDIAIVRPVGFYNNLYGDLSTIKEQHAIYSNIPANVVRKYVAPQDIAAVVLPLILAVPKGVTVRYVVSDTFTIDEFIESLAKEANLPDLHFVPISDEAFAQSLLERKVPKAIVKAFVTSSQYQKDPKQIYGDLTERNTKIGTFKLTDFVAQYAQAIKAPKTHHRSSTIVD</sequence>
<protein>
    <recommendedName>
        <fullName evidence="1">NAD(P)-binding domain-containing protein</fullName>
    </recommendedName>
</protein>
<dbReference type="Gene3D" id="3.90.25.10">
    <property type="entry name" value="UDP-galactose 4-epimerase, domain 1"/>
    <property type="match status" value="1"/>
</dbReference>